<name>A0A226I6C5_9FLAO</name>
<evidence type="ECO:0000313" key="2">
    <source>
        <dbReference type="EMBL" id="OXB01743.1"/>
    </source>
</evidence>
<dbReference type="RefSeq" id="WP_089053136.1">
    <property type="nucleotide sequence ID" value="NZ_MUHA01000006.1"/>
</dbReference>
<reference evidence="2 3" key="1">
    <citation type="submission" date="2016-11" db="EMBL/GenBank/DDBJ databases">
        <title>Whole genomes of Flavobacteriaceae.</title>
        <authorList>
            <person name="Stine C."/>
            <person name="Li C."/>
            <person name="Tadesse D."/>
        </authorList>
    </citation>
    <scope>NUCLEOTIDE SEQUENCE [LARGE SCALE GENOMIC DNA]</scope>
    <source>
        <strain evidence="2 3">CCUG 59446</strain>
    </source>
</reference>
<sequence length="122" mass="13758">MKKEENQKVSEDAPKLGLETVTENVTDSKVKTEQEAKAKAEQDAKEKAEQEAKAKAEQEVKEKAEQEANNSKVWIRAILPLAGKFFMSHDPGHEFQHDKNQSEVIVESGYAEYLTPEEIDAK</sequence>
<evidence type="ECO:0000256" key="1">
    <source>
        <dbReference type="SAM" id="MobiDB-lite"/>
    </source>
</evidence>
<feature type="compositionally biased region" description="Basic and acidic residues" evidence="1">
    <location>
        <begin position="1"/>
        <end position="14"/>
    </location>
</feature>
<organism evidence="2 3">
    <name type="scientific">Flavobacterium oncorhynchi</name>
    <dbReference type="NCBI Taxonomy" id="728056"/>
    <lineage>
        <taxon>Bacteria</taxon>
        <taxon>Pseudomonadati</taxon>
        <taxon>Bacteroidota</taxon>
        <taxon>Flavobacteriia</taxon>
        <taxon>Flavobacteriales</taxon>
        <taxon>Flavobacteriaceae</taxon>
        <taxon>Flavobacterium</taxon>
    </lineage>
</organism>
<feature type="region of interest" description="Disordered" evidence="1">
    <location>
        <begin position="1"/>
        <end position="72"/>
    </location>
</feature>
<dbReference type="AlphaFoldDB" id="A0A226I6C5"/>
<dbReference type="EMBL" id="MUHA01000006">
    <property type="protein sequence ID" value="OXB01743.1"/>
    <property type="molecule type" value="Genomic_DNA"/>
</dbReference>
<gene>
    <name evidence="2" type="ORF">B0A75_04695</name>
</gene>
<dbReference type="Proteomes" id="UP000198336">
    <property type="component" value="Unassembled WGS sequence"/>
</dbReference>
<proteinExistence type="predicted"/>
<feature type="compositionally biased region" description="Basic and acidic residues" evidence="1">
    <location>
        <begin position="26"/>
        <end position="66"/>
    </location>
</feature>
<accession>A0A226I6C5</accession>
<comment type="caution">
    <text evidence="2">The sequence shown here is derived from an EMBL/GenBank/DDBJ whole genome shotgun (WGS) entry which is preliminary data.</text>
</comment>
<keyword evidence="3" id="KW-1185">Reference proteome</keyword>
<evidence type="ECO:0000313" key="3">
    <source>
        <dbReference type="Proteomes" id="UP000198336"/>
    </source>
</evidence>
<protein>
    <submittedName>
        <fullName evidence="2">Uncharacterized protein</fullName>
    </submittedName>
</protein>